<dbReference type="PANTHER" id="PTHR43649">
    <property type="entry name" value="ARABINOSE-BINDING PROTEIN-RELATED"/>
    <property type="match status" value="1"/>
</dbReference>
<dbReference type="InterPro" id="IPR006059">
    <property type="entry name" value="SBP"/>
</dbReference>
<gene>
    <name evidence="6" type="ORF">IAA45_08580</name>
</gene>
<dbReference type="GO" id="GO:0030313">
    <property type="term" value="C:cell envelope"/>
    <property type="evidence" value="ECO:0007669"/>
    <property type="project" value="UniProtKB-SubCell"/>
</dbReference>
<dbReference type="PROSITE" id="PS51257">
    <property type="entry name" value="PROKAR_LIPOPROTEIN"/>
    <property type="match status" value="1"/>
</dbReference>
<evidence type="ECO:0000256" key="3">
    <source>
        <dbReference type="ARBA" id="ARBA00022448"/>
    </source>
</evidence>
<comment type="caution">
    <text evidence="6">The sequence shown here is derived from an EMBL/GenBank/DDBJ whole genome shotgun (WGS) entry which is preliminary data.</text>
</comment>
<keyword evidence="3" id="KW-0813">Transport</keyword>
<dbReference type="PANTHER" id="PTHR43649:SF31">
    <property type="entry name" value="SN-GLYCEROL-3-PHOSPHATE-BINDING PERIPLASMIC PROTEIN UGPB"/>
    <property type="match status" value="1"/>
</dbReference>
<accession>A0A9D2B452</accession>
<evidence type="ECO:0000256" key="5">
    <source>
        <dbReference type="SAM" id="SignalP"/>
    </source>
</evidence>
<comment type="subcellular location">
    <subcellularLocation>
        <location evidence="1">Cell envelope</location>
    </subcellularLocation>
</comment>
<evidence type="ECO:0000256" key="4">
    <source>
        <dbReference type="ARBA" id="ARBA00022729"/>
    </source>
</evidence>
<evidence type="ECO:0000256" key="2">
    <source>
        <dbReference type="ARBA" id="ARBA00008520"/>
    </source>
</evidence>
<reference evidence="6" key="1">
    <citation type="journal article" date="2021" name="PeerJ">
        <title>Extensive microbial diversity within the chicken gut microbiome revealed by metagenomics and culture.</title>
        <authorList>
            <person name="Gilroy R."/>
            <person name="Ravi A."/>
            <person name="Getino M."/>
            <person name="Pursley I."/>
            <person name="Horton D.L."/>
            <person name="Alikhan N.F."/>
            <person name="Baker D."/>
            <person name="Gharbi K."/>
            <person name="Hall N."/>
            <person name="Watson M."/>
            <person name="Adriaenssens E.M."/>
            <person name="Foster-Nyarko E."/>
            <person name="Jarju S."/>
            <person name="Secka A."/>
            <person name="Antonio M."/>
            <person name="Oren A."/>
            <person name="Chaudhuri R.R."/>
            <person name="La Ragione R."/>
            <person name="Hildebrand F."/>
            <person name="Pallen M.J."/>
        </authorList>
    </citation>
    <scope>NUCLEOTIDE SEQUENCE</scope>
    <source>
        <strain evidence="6">ChiSjej1B19-8411</strain>
    </source>
</reference>
<protein>
    <submittedName>
        <fullName evidence="6">Extracellular solute-binding protein</fullName>
    </submittedName>
</protein>
<evidence type="ECO:0000313" key="7">
    <source>
        <dbReference type="Proteomes" id="UP000886817"/>
    </source>
</evidence>
<feature type="chain" id="PRO_5038833039" evidence="5">
    <location>
        <begin position="21"/>
        <end position="764"/>
    </location>
</feature>
<evidence type="ECO:0000256" key="1">
    <source>
        <dbReference type="ARBA" id="ARBA00004196"/>
    </source>
</evidence>
<name>A0A9D2B452_9FIRM</name>
<dbReference type="InterPro" id="IPR015943">
    <property type="entry name" value="WD40/YVTN_repeat-like_dom_sf"/>
</dbReference>
<dbReference type="EMBL" id="DXEX01000186">
    <property type="protein sequence ID" value="HIX59754.1"/>
    <property type="molecule type" value="Genomic_DNA"/>
</dbReference>
<dbReference type="AlphaFoldDB" id="A0A9D2B452"/>
<proteinExistence type="inferred from homology"/>
<feature type="signal peptide" evidence="5">
    <location>
        <begin position="1"/>
        <end position="20"/>
    </location>
</feature>
<reference evidence="6" key="2">
    <citation type="submission" date="2021-04" db="EMBL/GenBank/DDBJ databases">
        <authorList>
            <person name="Gilroy R."/>
        </authorList>
    </citation>
    <scope>NUCLEOTIDE SEQUENCE</scope>
    <source>
        <strain evidence="6">ChiSjej1B19-8411</strain>
    </source>
</reference>
<evidence type="ECO:0000313" key="6">
    <source>
        <dbReference type="EMBL" id="HIX59754.1"/>
    </source>
</evidence>
<dbReference type="InterPro" id="IPR050490">
    <property type="entry name" value="Bact_solute-bd_prot1"/>
</dbReference>
<dbReference type="Gene3D" id="2.130.10.10">
    <property type="entry name" value="YVTN repeat-like/Quinoprotein amine dehydrogenase"/>
    <property type="match status" value="1"/>
</dbReference>
<dbReference type="SUPFAM" id="SSF53850">
    <property type="entry name" value="Periplasmic binding protein-like II"/>
    <property type="match status" value="1"/>
</dbReference>
<dbReference type="Gene3D" id="3.40.190.10">
    <property type="entry name" value="Periplasmic binding protein-like II"/>
    <property type="match status" value="1"/>
</dbReference>
<dbReference type="SUPFAM" id="SSF63829">
    <property type="entry name" value="Calcium-dependent phosphotriesterase"/>
    <property type="match status" value="1"/>
</dbReference>
<dbReference type="Proteomes" id="UP000886817">
    <property type="component" value="Unassembled WGS sequence"/>
</dbReference>
<keyword evidence="4 5" id="KW-0732">Signal</keyword>
<sequence length="764" mass="84963">MKKRILAFFLSGILACSALLSGCGESNEEVTDTADVAMGRYLEEEISLPADIAELKNMTILEDGTLRIASTSAGGKLSVWDYRDGEWKEDTQVLQNYPQIQYNDQNKWIDSVALDQTGRVACSVLNMAEDGTSSSSGFYVMEPDGEMKDFSESRDDSTDYPQILDMQFTGDGDLIALYLAGSLKQYDGTSGEEVHDYGLDNIVTFSVVGEQLYVIAERQLQIFQWKDQTPVERDEVLSQQIEGEPSNLTTTTTSSVPVTFAPQDEEGSIFYCTSEGIYSHQPGGTVNEQVVDGNLCSISSTAVGLRRLMKGNDNDFYLLAMEDGDKIFHYTYSEDTPSTPGTTLKLYSLVEDQQVRQLIPMFQKMYPDIYVDYQVGISGEDGVTVSDALKNLNTELMAGNGPDVLLLDNMPVDSYIDKGMLADISDVIQSVDESDGILENVKNSYERDGKFYAMPSYIGIPILVGTEENLDGITDLKSMADKAEQLKEQDPQNNVFDTYTMGSQMIESWSNTCSPAWITEDGTVDREALTEFYTQLNRIYHVDENALEGQYSDEQMSETEWLNHYFLDISSDLLMVSNGYAKIAYGSVFSYSTLEMLCGALENENLTFRSWNGQTENTYVPSLILGVSSKSQQQEAAKQLVSYFLSEEAQSIDSYAGFPVNASVVDSDAYWSKNAEGRTNGMTMETADGEMVDVFLESRTPTKEQAEAFRTLLKEADTPVAYNYQITSVVRSEGVSYINGEETLEQAVENVSKRMDLYLAEQAQ</sequence>
<comment type="similarity">
    <text evidence="2">Belongs to the bacterial solute-binding protein 1 family.</text>
</comment>
<dbReference type="Pfam" id="PF13416">
    <property type="entry name" value="SBP_bac_8"/>
    <property type="match status" value="1"/>
</dbReference>
<organism evidence="6 7">
    <name type="scientific">Candidatus Blautia gallistercoris</name>
    <dbReference type="NCBI Taxonomy" id="2838490"/>
    <lineage>
        <taxon>Bacteria</taxon>
        <taxon>Bacillati</taxon>
        <taxon>Bacillota</taxon>
        <taxon>Clostridia</taxon>
        <taxon>Lachnospirales</taxon>
        <taxon>Lachnospiraceae</taxon>
        <taxon>Blautia</taxon>
    </lineage>
</organism>